<feature type="region of interest" description="Disordered" evidence="1">
    <location>
        <begin position="58"/>
        <end position="77"/>
    </location>
</feature>
<evidence type="ECO:0000256" key="1">
    <source>
        <dbReference type="SAM" id="MobiDB-lite"/>
    </source>
</evidence>
<sequence>MSTSLCIPLEDACLAGRPMGATFKDKVGALPNPDDEFGITPTFLTGLKNVCEDVTMDNGSLSDPKGGNNHCMSDLRF</sequence>
<comment type="caution">
    <text evidence="2">The sequence shown here is derived from an EMBL/GenBank/DDBJ whole genome shotgun (WGS) entry which is preliminary data.</text>
</comment>
<name>A0AAI9Y8V0_9PEZI</name>
<gene>
    <name evidence="2" type="ORF">CCUS01_14541</name>
</gene>
<reference evidence="2" key="1">
    <citation type="submission" date="2016-11" db="EMBL/GenBank/DDBJ databases">
        <title>The genome sequence of Colletotrichum cuscutae.</title>
        <authorList>
            <person name="Baroncelli R."/>
        </authorList>
    </citation>
    <scope>NUCLEOTIDE SEQUENCE</scope>
    <source>
        <strain evidence="2">IMI 304802</strain>
    </source>
</reference>
<evidence type="ECO:0000313" key="2">
    <source>
        <dbReference type="EMBL" id="KAK1490123.1"/>
    </source>
</evidence>
<keyword evidence="3" id="KW-1185">Reference proteome</keyword>
<protein>
    <submittedName>
        <fullName evidence="2">Uncharacterized protein</fullName>
    </submittedName>
</protein>
<dbReference type="EMBL" id="MPDP01000043">
    <property type="protein sequence ID" value="KAK1490123.1"/>
    <property type="molecule type" value="Genomic_DNA"/>
</dbReference>
<proteinExistence type="predicted"/>
<dbReference type="AlphaFoldDB" id="A0AAI9Y8V0"/>
<evidence type="ECO:0000313" key="3">
    <source>
        <dbReference type="Proteomes" id="UP001239213"/>
    </source>
</evidence>
<organism evidence="2 3">
    <name type="scientific">Colletotrichum cuscutae</name>
    <dbReference type="NCBI Taxonomy" id="1209917"/>
    <lineage>
        <taxon>Eukaryota</taxon>
        <taxon>Fungi</taxon>
        <taxon>Dikarya</taxon>
        <taxon>Ascomycota</taxon>
        <taxon>Pezizomycotina</taxon>
        <taxon>Sordariomycetes</taxon>
        <taxon>Hypocreomycetidae</taxon>
        <taxon>Glomerellales</taxon>
        <taxon>Glomerellaceae</taxon>
        <taxon>Colletotrichum</taxon>
        <taxon>Colletotrichum acutatum species complex</taxon>
    </lineage>
</organism>
<dbReference type="Proteomes" id="UP001239213">
    <property type="component" value="Unassembled WGS sequence"/>
</dbReference>
<accession>A0AAI9Y8V0</accession>